<evidence type="ECO:0000256" key="3">
    <source>
        <dbReference type="ARBA" id="ARBA00022448"/>
    </source>
</evidence>
<evidence type="ECO:0000256" key="4">
    <source>
        <dbReference type="ARBA" id="ARBA00022692"/>
    </source>
</evidence>
<dbReference type="PANTHER" id="PTHR42810">
    <property type="entry name" value="PURINE PERMEASE C1399.01C-RELATED"/>
    <property type="match status" value="1"/>
</dbReference>
<evidence type="ECO:0000256" key="8">
    <source>
        <dbReference type="SAM" id="Phobius"/>
    </source>
</evidence>
<feature type="transmembrane region" description="Helical" evidence="8">
    <location>
        <begin position="193"/>
        <end position="212"/>
    </location>
</feature>
<name>A0A8K0XVN2_9ENTR</name>
<gene>
    <name evidence="9" type="ORF">JJB97_03125</name>
</gene>
<dbReference type="AlphaFoldDB" id="A0A8K0XVN2"/>
<feature type="transmembrane region" description="Helical" evidence="8">
    <location>
        <begin position="439"/>
        <end position="458"/>
    </location>
</feature>
<dbReference type="InterPro" id="IPR006042">
    <property type="entry name" value="Xan_ur_permease"/>
</dbReference>
<comment type="subcellular location">
    <subcellularLocation>
        <location evidence="1">Membrane</location>
        <topology evidence="1">Multi-pass membrane protein</topology>
    </subcellularLocation>
</comment>
<accession>A0A8K0XVN2</accession>
<proteinExistence type="inferred from homology"/>
<feature type="transmembrane region" description="Helical" evidence="8">
    <location>
        <begin position="378"/>
        <end position="399"/>
    </location>
</feature>
<dbReference type="EMBL" id="JAEPBH010000005">
    <property type="protein sequence ID" value="MBK4714345.1"/>
    <property type="molecule type" value="Genomic_DNA"/>
</dbReference>
<evidence type="ECO:0000256" key="2">
    <source>
        <dbReference type="ARBA" id="ARBA00008821"/>
    </source>
</evidence>
<reference evidence="9" key="1">
    <citation type="submission" date="2021-01" db="EMBL/GenBank/DDBJ databases">
        <title>Intestinitalea alba gen. nov., sp. nov., a novel genus of the family Enterobacteriaceae, isolated from the gut of the plastic-eating mealworm Tenebrio molitor L.</title>
        <authorList>
            <person name="Yang Y."/>
        </authorList>
    </citation>
    <scope>NUCLEOTIDE SEQUENCE</scope>
    <source>
        <strain evidence="9">BIT-L3</strain>
    </source>
</reference>
<feature type="transmembrane region" description="Helical" evidence="8">
    <location>
        <begin position="158"/>
        <end position="181"/>
    </location>
</feature>
<organism evidence="9 10">
    <name type="scientific">Tenebrionibacter intestinalis</name>
    <dbReference type="NCBI Taxonomy" id="2799638"/>
    <lineage>
        <taxon>Bacteria</taxon>
        <taxon>Pseudomonadati</taxon>
        <taxon>Pseudomonadota</taxon>
        <taxon>Gammaproteobacteria</taxon>
        <taxon>Enterobacterales</taxon>
        <taxon>Enterobacteriaceae</taxon>
        <taxon>Tenebrionibacter/Tenebrionicola group</taxon>
        <taxon>Tenebrionibacter</taxon>
    </lineage>
</organism>
<dbReference type="NCBIfam" id="TIGR00801">
    <property type="entry name" value="ncs2"/>
    <property type="match status" value="1"/>
</dbReference>
<evidence type="ECO:0000313" key="10">
    <source>
        <dbReference type="Proteomes" id="UP000659047"/>
    </source>
</evidence>
<protein>
    <submittedName>
        <fullName evidence="9">Uracil-xanthine permease</fullName>
    </submittedName>
</protein>
<dbReference type="PROSITE" id="PS01116">
    <property type="entry name" value="XANTH_URACIL_PERMASE"/>
    <property type="match status" value="1"/>
</dbReference>
<evidence type="ECO:0000313" key="9">
    <source>
        <dbReference type="EMBL" id="MBK4714345.1"/>
    </source>
</evidence>
<evidence type="ECO:0000256" key="1">
    <source>
        <dbReference type="ARBA" id="ARBA00004141"/>
    </source>
</evidence>
<dbReference type="PANTHER" id="PTHR42810:SF2">
    <property type="entry name" value="PURINE PERMEASE C1399.01C-RELATED"/>
    <property type="match status" value="1"/>
</dbReference>
<keyword evidence="4 8" id="KW-0812">Transmembrane</keyword>
<evidence type="ECO:0000256" key="7">
    <source>
        <dbReference type="SAM" id="MobiDB-lite"/>
    </source>
</evidence>
<feature type="transmembrane region" description="Helical" evidence="8">
    <location>
        <begin position="219"/>
        <end position="239"/>
    </location>
</feature>
<feature type="region of interest" description="Disordered" evidence="7">
    <location>
        <begin position="1"/>
        <end position="20"/>
    </location>
</feature>
<keyword evidence="5 8" id="KW-1133">Transmembrane helix</keyword>
<keyword evidence="3" id="KW-0813">Transport</keyword>
<feature type="transmembrane region" description="Helical" evidence="8">
    <location>
        <begin position="350"/>
        <end position="372"/>
    </location>
</feature>
<comment type="similarity">
    <text evidence="2">Belongs to the nucleobase:cation symporter-2 (NCS2) (TC 2.A.40) family.</text>
</comment>
<keyword evidence="6 8" id="KW-0472">Membrane</keyword>
<comment type="caution">
    <text evidence="9">The sequence shown here is derived from an EMBL/GenBank/DDBJ whole genome shotgun (WGS) entry which is preliminary data.</text>
</comment>
<feature type="transmembrane region" description="Helical" evidence="8">
    <location>
        <begin position="128"/>
        <end position="146"/>
    </location>
</feature>
<dbReference type="Pfam" id="PF00860">
    <property type="entry name" value="Xan_ur_permease"/>
    <property type="match status" value="1"/>
</dbReference>
<dbReference type="NCBIfam" id="NF037981">
    <property type="entry name" value="NCS2_1"/>
    <property type="match status" value="1"/>
</dbReference>
<keyword evidence="10" id="KW-1185">Reference proteome</keyword>
<evidence type="ECO:0000256" key="5">
    <source>
        <dbReference type="ARBA" id="ARBA00022989"/>
    </source>
</evidence>
<sequence>MSVNTAGSQNTQPHTPSTPSELIFRLEDRPPLPQTFFAALQHLLAMFVAVITPALLICQALGLPAQDTQHIISMSLFASGVASVIQIKAWGPVGSGLLSIQGTSFNFVSPLIMGGMALKNGGADVPTMMAALFGTLMLASCTEMVVSRVLHLARRIITPLVSGVVVMIIGLSLIQVGLTSIGGGYSAISNHTFGAPKNLLLAGAVVLTIILLNRQRNPYLRIASLVIAMVVGYLLAWALDMLPQNTAPANDALIMVPTPLYYGLGIDWNLLLPLVLVFMITSLETIGDITATSDVSEQPVSGPLYMRRLKGGVLANGLNSFVSAVFNTFPNSCFGQNNGVIQLTGVASRYVGFVVALMLIVLGLFPAVSGFVQHIPEPVLGGATIVMFGTIAASGVRIVSREPINRRSIMIIALSLAAGLGISQQPLILQFMPDWIKNLFSSGIAAGGITAIVLNLIFPPEKN</sequence>
<feature type="transmembrane region" description="Helical" evidence="8">
    <location>
        <begin position="36"/>
        <end position="58"/>
    </location>
</feature>
<feature type="transmembrane region" description="Helical" evidence="8">
    <location>
        <begin position="259"/>
        <end position="280"/>
    </location>
</feature>
<dbReference type="GO" id="GO:0042907">
    <property type="term" value="F:xanthine transmembrane transporter activity"/>
    <property type="evidence" value="ECO:0007669"/>
    <property type="project" value="TreeGrafter"/>
</dbReference>
<dbReference type="Proteomes" id="UP000659047">
    <property type="component" value="Unassembled WGS sequence"/>
</dbReference>
<dbReference type="RefSeq" id="WP_238712345.1">
    <property type="nucleotide sequence ID" value="NZ_JAEPBH010000005.1"/>
</dbReference>
<dbReference type="InterPro" id="IPR006043">
    <property type="entry name" value="NCS2"/>
</dbReference>
<dbReference type="GO" id="GO:0005886">
    <property type="term" value="C:plasma membrane"/>
    <property type="evidence" value="ECO:0007669"/>
    <property type="project" value="TreeGrafter"/>
</dbReference>
<evidence type="ECO:0000256" key="6">
    <source>
        <dbReference type="ARBA" id="ARBA00023136"/>
    </source>
</evidence>
<feature type="transmembrane region" description="Helical" evidence="8">
    <location>
        <begin position="411"/>
        <end position="433"/>
    </location>
</feature>